<keyword evidence="2" id="KW-0547">Nucleotide-binding</keyword>
<keyword evidence="1" id="KW-0813">Transport</keyword>
<dbReference type="InterPro" id="IPR003593">
    <property type="entry name" value="AAA+_ATPase"/>
</dbReference>
<dbReference type="Proteomes" id="UP001597267">
    <property type="component" value="Unassembled WGS sequence"/>
</dbReference>
<dbReference type="CDD" id="cd03230">
    <property type="entry name" value="ABC_DR_subfamily_A"/>
    <property type="match status" value="1"/>
</dbReference>
<organism evidence="5 6">
    <name type="scientific">Agrilactobacillus yilanensis</name>
    <dbReference type="NCBI Taxonomy" id="2485997"/>
    <lineage>
        <taxon>Bacteria</taxon>
        <taxon>Bacillati</taxon>
        <taxon>Bacillota</taxon>
        <taxon>Bacilli</taxon>
        <taxon>Lactobacillales</taxon>
        <taxon>Lactobacillaceae</taxon>
        <taxon>Agrilactobacillus</taxon>
    </lineage>
</organism>
<dbReference type="InterPro" id="IPR003439">
    <property type="entry name" value="ABC_transporter-like_ATP-bd"/>
</dbReference>
<evidence type="ECO:0000256" key="3">
    <source>
        <dbReference type="ARBA" id="ARBA00022840"/>
    </source>
</evidence>
<comment type="caution">
    <text evidence="5">The sequence shown here is derived from an EMBL/GenBank/DDBJ whole genome shotgun (WGS) entry which is preliminary data.</text>
</comment>
<dbReference type="RefSeq" id="WP_125714384.1">
    <property type="nucleotide sequence ID" value="NZ_JBHTOP010000022.1"/>
</dbReference>
<sequence>MMILELTHLSKTFGAQKILDDLNYQIETPEILALVAPNGTGKTTLLNIIANLEPWDTGQIEILDKTNKQYQIFKEMTYMQDSTVLFPQQTGLDHIRLIQSSYQLSTQQVNRIIDRVGIRNFLKKQVKHYSMGMKQLLLFTLAILPQPKLILLDEPLNGLDPRAINLVREILLDYHQQGTTIIFSSHNLDEIDRLTDNVVFLAHGKLVKPKEDTLTAKAYTVVLNDSAVLKTLVPVAALTILTEHKAILNVTPARFEDLIKKLAGTPNEILDTSVKKLNTEQIYFQLFKNNRIH</sequence>
<dbReference type="SMART" id="SM00382">
    <property type="entry name" value="AAA"/>
    <property type="match status" value="1"/>
</dbReference>
<gene>
    <name evidence="5" type="ORF">ACFQ5M_07295</name>
</gene>
<reference evidence="6" key="1">
    <citation type="journal article" date="2019" name="Int. J. Syst. Evol. Microbiol.">
        <title>The Global Catalogue of Microorganisms (GCM) 10K type strain sequencing project: providing services to taxonomists for standard genome sequencing and annotation.</title>
        <authorList>
            <consortium name="The Broad Institute Genomics Platform"/>
            <consortium name="The Broad Institute Genome Sequencing Center for Infectious Disease"/>
            <person name="Wu L."/>
            <person name="Ma J."/>
        </authorList>
    </citation>
    <scope>NUCLEOTIDE SEQUENCE [LARGE SCALE GENOMIC DNA]</scope>
    <source>
        <strain evidence="6">CCM 8896</strain>
    </source>
</reference>
<dbReference type="PROSITE" id="PS50893">
    <property type="entry name" value="ABC_TRANSPORTER_2"/>
    <property type="match status" value="1"/>
</dbReference>
<keyword evidence="6" id="KW-1185">Reference proteome</keyword>
<dbReference type="InterPro" id="IPR051782">
    <property type="entry name" value="ABC_Transporter_VariousFunc"/>
</dbReference>
<dbReference type="Pfam" id="PF00005">
    <property type="entry name" value="ABC_tran"/>
    <property type="match status" value="1"/>
</dbReference>
<evidence type="ECO:0000259" key="4">
    <source>
        <dbReference type="PROSITE" id="PS50893"/>
    </source>
</evidence>
<name>A0ABW4J7I2_9LACO</name>
<evidence type="ECO:0000256" key="1">
    <source>
        <dbReference type="ARBA" id="ARBA00022448"/>
    </source>
</evidence>
<feature type="domain" description="ABC transporter" evidence="4">
    <location>
        <begin position="4"/>
        <end position="228"/>
    </location>
</feature>
<dbReference type="GO" id="GO:0005524">
    <property type="term" value="F:ATP binding"/>
    <property type="evidence" value="ECO:0007669"/>
    <property type="project" value="UniProtKB-KW"/>
</dbReference>
<evidence type="ECO:0000313" key="6">
    <source>
        <dbReference type="Proteomes" id="UP001597267"/>
    </source>
</evidence>
<protein>
    <submittedName>
        <fullName evidence="5">ABC transporter ATP-binding protein</fullName>
    </submittedName>
</protein>
<evidence type="ECO:0000256" key="2">
    <source>
        <dbReference type="ARBA" id="ARBA00022741"/>
    </source>
</evidence>
<proteinExistence type="predicted"/>
<dbReference type="InterPro" id="IPR027417">
    <property type="entry name" value="P-loop_NTPase"/>
</dbReference>
<dbReference type="Gene3D" id="3.40.50.300">
    <property type="entry name" value="P-loop containing nucleotide triphosphate hydrolases"/>
    <property type="match status" value="1"/>
</dbReference>
<dbReference type="EMBL" id="JBHTOP010000022">
    <property type="protein sequence ID" value="MFD1671893.1"/>
    <property type="molecule type" value="Genomic_DNA"/>
</dbReference>
<evidence type="ECO:0000313" key="5">
    <source>
        <dbReference type="EMBL" id="MFD1671893.1"/>
    </source>
</evidence>
<accession>A0ABW4J7I2</accession>
<keyword evidence="3 5" id="KW-0067">ATP-binding</keyword>
<dbReference type="PANTHER" id="PTHR42939">
    <property type="entry name" value="ABC TRANSPORTER ATP-BINDING PROTEIN ALBC-RELATED"/>
    <property type="match status" value="1"/>
</dbReference>
<dbReference type="PANTHER" id="PTHR42939:SF1">
    <property type="entry name" value="ABC TRANSPORTER ATP-BINDING PROTEIN ALBC-RELATED"/>
    <property type="match status" value="1"/>
</dbReference>
<dbReference type="SUPFAM" id="SSF52540">
    <property type="entry name" value="P-loop containing nucleoside triphosphate hydrolases"/>
    <property type="match status" value="1"/>
</dbReference>